<comment type="subcellular location">
    <subcellularLocation>
        <location evidence="7">Cytoplasm</location>
        <location evidence="7">Nucleoid</location>
    </subcellularLocation>
</comment>
<gene>
    <name evidence="7" type="primary">mraZ</name>
    <name evidence="9" type="ORF">COY67_03190</name>
</gene>
<keyword evidence="3" id="KW-0677">Repeat</keyword>
<dbReference type="InterPro" id="IPR038619">
    <property type="entry name" value="MraZ_sf"/>
</dbReference>
<dbReference type="GO" id="GO:0051301">
    <property type="term" value="P:cell division"/>
    <property type="evidence" value="ECO:0007669"/>
    <property type="project" value="UniProtKB-KW"/>
</dbReference>
<feature type="domain" description="SpoVT-AbrB" evidence="8">
    <location>
        <begin position="5"/>
        <end position="47"/>
    </location>
</feature>
<dbReference type="HAMAP" id="MF_01008">
    <property type="entry name" value="MraZ"/>
    <property type="match status" value="1"/>
</dbReference>
<dbReference type="InterPro" id="IPR035644">
    <property type="entry name" value="MraZ_C"/>
</dbReference>
<proteinExistence type="inferred from homology"/>
<keyword evidence="2 7" id="KW-0963">Cytoplasm</keyword>
<evidence type="ECO:0000259" key="8">
    <source>
        <dbReference type="PROSITE" id="PS51740"/>
    </source>
</evidence>
<dbReference type="GO" id="GO:0003700">
    <property type="term" value="F:DNA-binding transcription factor activity"/>
    <property type="evidence" value="ECO:0007669"/>
    <property type="project" value="UniProtKB-UniRule"/>
</dbReference>
<evidence type="ECO:0000256" key="6">
    <source>
        <dbReference type="ARBA" id="ARBA00023163"/>
    </source>
</evidence>
<dbReference type="NCBIfam" id="TIGR00242">
    <property type="entry name" value="division/cell wall cluster transcriptional repressor MraZ"/>
    <property type="match status" value="1"/>
</dbReference>
<evidence type="ECO:0000256" key="7">
    <source>
        <dbReference type="HAMAP-Rule" id="MF_01008"/>
    </source>
</evidence>
<keyword evidence="9" id="KW-0131">Cell cycle</keyword>
<dbReference type="PROSITE" id="PS51740">
    <property type="entry name" value="SPOVT_ABRB"/>
    <property type="match status" value="2"/>
</dbReference>
<feature type="domain" description="SpoVT-AbrB" evidence="8">
    <location>
        <begin position="76"/>
        <end position="119"/>
    </location>
</feature>
<dbReference type="PANTHER" id="PTHR34701">
    <property type="entry name" value="TRANSCRIPTIONAL REGULATOR MRAZ"/>
    <property type="match status" value="1"/>
</dbReference>
<protein>
    <recommendedName>
        <fullName evidence="1 7">Transcriptional regulator MraZ</fullName>
    </recommendedName>
</protein>
<dbReference type="GO" id="GO:0000976">
    <property type="term" value="F:transcription cis-regulatory region binding"/>
    <property type="evidence" value="ECO:0007669"/>
    <property type="project" value="TreeGrafter"/>
</dbReference>
<dbReference type="InterPro" id="IPR003444">
    <property type="entry name" value="MraZ"/>
</dbReference>
<evidence type="ECO:0000313" key="9">
    <source>
        <dbReference type="EMBL" id="PIY94046.1"/>
    </source>
</evidence>
<evidence type="ECO:0000256" key="4">
    <source>
        <dbReference type="ARBA" id="ARBA00023015"/>
    </source>
</evidence>
<dbReference type="InterPro" id="IPR020603">
    <property type="entry name" value="MraZ_dom"/>
</dbReference>
<accession>A0A2M7RCH2</accession>
<comment type="similarity">
    <text evidence="7">Belongs to the MraZ family.</text>
</comment>
<evidence type="ECO:0000256" key="2">
    <source>
        <dbReference type="ARBA" id="ARBA00022490"/>
    </source>
</evidence>
<dbReference type="CDD" id="cd16321">
    <property type="entry name" value="MraZ_C"/>
    <property type="match status" value="1"/>
</dbReference>
<dbReference type="GO" id="GO:2000143">
    <property type="term" value="P:negative regulation of DNA-templated transcription initiation"/>
    <property type="evidence" value="ECO:0007669"/>
    <property type="project" value="TreeGrafter"/>
</dbReference>
<dbReference type="InterPro" id="IPR007159">
    <property type="entry name" value="SpoVT-AbrB_dom"/>
</dbReference>
<evidence type="ECO:0000313" key="10">
    <source>
        <dbReference type="Proteomes" id="UP000228689"/>
    </source>
</evidence>
<organism evidence="9 10">
    <name type="scientific">Candidatus Komeilibacteria bacterium CG_4_10_14_0_8_um_filter_37_78</name>
    <dbReference type="NCBI Taxonomy" id="1974471"/>
    <lineage>
        <taxon>Bacteria</taxon>
        <taxon>Candidatus Komeiliibacteriota</taxon>
    </lineage>
</organism>
<keyword evidence="9" id="KW-0132">Cell division</keyword>
<dbReference type="GO" id="GO:0009295">
    <property type="term" value="C:nucleoid"/>
    <property type="evidence" value="ECO:0007669"/>
    <property type="project" value="UniProtKB-SubCell"/>
</dbReference>
<keyword evidence="4 7" id="KW-0805">Transcription regulation</keyword>
<dbReference type="InterPro" id="IPR037914">
    <property type="entry name" value="SpoVT-AbrB_sf"/>
</dbReference>
<dbReference type="Proteomes" id="UP000228689">
    <property type="component" value="Unassembled WGS sequence"/>
</dbReference>
<evidence type="ECO:0000256" key="5">
    <source>
        <dbReference type="ARBA" id="ARBA00023125"/>
    </source>
</evidence>
<keyword evidence="5 7" id="KW-0238">DNA-binding</keyword>
<dbReference type="InterPro" id="IPR035642">
    <property type="entry name" value="MraZ_N"/>
</dbReference>
<evidence type="ECO:0000256" key="3">
    <source>
        <dbReference type="ARBA" id="ARBA00022737"/>
    </source>
</evidence>
<comment type="caution">
    <text evidence="9">The sequence shown here is derived from an EMBL/GenBank/DDBJ whole genome shotgun (WGS) entry which is preliminary data.</text>
</comment>
<dbReference type="SUPFAM" id="SSF89447">
    <property type="entry name" value="AbrB/MazE/MraZ-like"/>
    <property type="match status" value="1"/>
</dbReference>
<dbReference type="AlphaFoldDB" id="A0A2M7RCH2"/>
<reference evidence="10" key="1">
    <citation type="submission" date="2017-09" db="EMBL/GenBank/DDBJ databases">
        <title>Depth-based differentiation of microbial function through sediment-hosted aquifers and enrichment of novel symbionts in the deep terrestrial subsurface.</title>
        <authorList>
            <person name="Probst A.J."/>
            <person name="Ladd B."/>
            <person name="Jarett J.K."/>
            <person name="Geller-Mcgrath D.E."/>
            <person name="Sieber C.M.K."/>
            <person name="Emerson J.B."/>
            <person name="Anantharaman K."/>
            <person name="Thomas B.C."/>
            <person name="Malmstrom R."/>
            <person name="Stieglmeier M."/>
            <person name="Klingl A."/>
            <person name="Woyke T."/>
            <person name="Ryan C.M."/>
            <person name="Banfield J.F."/>
        </authorList>
    </citation>
    <scope>NUCLEOTIDE SEQUENCE [LARGE SCALE GENOMIC DNA]</scope>
</reference>
<dbReference type="PANTHER" id="PTHR34701:SF1">
    <property type="entry name" value="TRANSCRIPTIONAL REGULATOR MRAZ"/>
    <property type="match status" value="1"/>
</dbReference>
<keyword evidence="6 7" id="KW-0804">Transcription</keyword>
<dbReference type="GO" id="GO:0005737">
    <property type="term" value="C:cytoplasm"/>
    <property type="evidence" value="ECO:0007669"/>
    <property type="project" value="UniProtKB-UniRule"/>
</dbReference>
<dbReference type="Pfam" id="PF02381">
    <property type="entry name" value="MraZ"/>
    <property type="match status" value="2"/>
</dbReference>
<evidence type="ECO:0000256" key="1">
    <source>
        <dbReference type="ARBA" id="ARBA00013860"/>
    </source>
</evidence>
<sequence>MLIGEYNHTIDIKGRMALPVKFRQVFKNGAVITKGLDNCLFVYPKKDWQTLAEKLVSLPISQAKTRAFARLMLAGAMDVNLDKQGRINFPEYLLGYANLKKQAVVTGLYNRLEIWSDKEWSAYKKKTEPGTADIAEELGGIGI</sequence>
<dbReference type="Gene3D" id="3.40.1550.20">
    <property type="entry name" value="Transcriptional regulator MraZ domain"/>
    <property type="match status" value="1"/>
</dbReference>
<name>A0A2M7RCH2_9BACT</name>
<dbReference type="EMBL" id="PFMC01000075">
    <property type="protein sequence ID" value="PIY94046.1"/>
    <property type="molecule type" value="Genomic_DNA"/>
</dbReference>
<comment type="subunit">
    <text evidence="7">Forms oligomers.</text>
</comment>
<dbReference type="CDD" id="cd16320">
    <property type="entry name" value="MraZ_N"/>
    <property type="match status" value="1"/>
</dbReference>